<keyword evidence="1 2" id="KW-0694">RNA-binding</keyword>
<dbReference type="Pfam" id="PF05383">
    <property type="entry name" value="La"/>
    <property type="match status" value="1"/>
</dbReference>
<dbReference type="CDD" id="cd07323">
    <property type="entry name" value="LAM"/>
    <property type="match status" value="1"/>
</dbReference>
<dbReference type="Gene3D" id="1.10.10.10">
    <property type="entry name" value="Winged helix-like DNA-binding domain superfamily/Winged helix DNA-binding domain"/>
    <property type="match status" value="1"/>
</dbReference>
<evidence type="ECO:0000313" key="6">
    <source>
        <dbReference type="Proteomes" id="UP001642360"/>
    </source>
</evidence>
<evidence type="ECO:0000256" key="2">
    <source>
        <dbReference type="PROSITE-ProRule" id="PRU00332"/>
    </source>
</evidence>
<organism evidence="5 6">
    <name type="scientific">Ilex paraguariensis</name>
    <name type="common">yerba mate</name>
    <dbReference type="NCBI Taxonomy" id="185542"/>
    <lineage>
        <taxon>Eukaryota</taxon>
        <taxon>Viridiplantae</taxon>
        <taxon>Streptophyta</taxon>
        <taxon>Embryophyta</taxon>
        <taxon>Tracheophyta</taxon>
        <taxon>Spermatophyta</taxon>
        <taxon>Magnoliopsida</taxon>
        <taxon>eudicotyledons</taxon>
        <taxon>Gunneridae</taxon>
        <taxon>Pentapetalae</taxon>
        <taxon>asterids</taxon>
        <taxon>campanulids</taxon>
        <taxon>Aquifoliales</taxon>
        <taxon>Aquifoliaceae</taxon>
        <taxon>Ilex</taxon>
    </lineage>
</organism>
<proteinExistence type="predicted"/>
<dbReference type="Proteomes" id="UP001642360">
    <property type="component" value="Unassembled WGS sequence"/>
</dbReference>
<dbReference type="FunFam" id="1.10.10.10:FF:000131">
    <property type="entry name" value="la-related protein 1B isoform X2"/>
    <property type="match status" value="1"/>
</dbReference>
<protein>
    <recommendedName>
        <fullName evidence="4">HTH La-type RNA-binding domain-containing protein</fullName>
    </recommendedName>
</protein>
<sequence>MVMTADSSTNNHSPRSPVTPGGDGGDNGPQLQRRSSLPWAQVVRGTEHEAISAVSCSPSSSSSSPPLSAAEQTYFSPKAPPEKFTPETQLESSDDTNDNVGRPKKPAWKKPLNGVVEVNTVMGGTISWPALSESTRPTPKSTSDSPKTPSDKSDSISQGPVISHTPQNQAKTNANPNFTPNKTMLARQKSMKHRGGGGMGSGPAQNDFSRPPTPPPLPPPFPLFQMAYRGLGPAMLDSTVREPPFKGGSQFHTVNDHSSQRNSSHRGNFGPRPYGDAMHRNGHGVRHNQGREWNGPRGSNARDVHMPQQMAPPPPRGFIQSPPPSPSPFIAPSPVRPYANPMGFDMVGPFYYLPTLPPDSFRGVPFVAHGSPPPPPPPPMFYPLVDLSLPALLLNQIDYYFSDENLVKDNFLRSKMDDHGWVPITLIASFPRVQCLTSNIQFILDSLRASTVVEVQGDKVRRHNEWRKWLPANARFPTDSGSQSPGGSTDDVLAASFQVVSLNGVTTDQNSNLGAADNHVEVFPGRYSSEELTGQSSLANGECSAEEAYSSVI</sequence>
<dbReference type="EMBL" id="CAUOFW020006684">
    <property type="protein sequence ID" value="CAK9175719.1"/>
    <property type="molecule type" value="Genomic_DNA"/>
</dbReference>
<dbReference type="AlphaFoldDB" id="A0ABC8U1S4"/>
<dbReference type="InterPro" id="IPR036388">
    <property type="entry name" value="WH-like_DNA-bd_sf"/>
</dbReference>
<dbReference type="GO" id="GO:0003723">
    <property type="term" value="F:RNA binding"/>
    <property type="evidence" value="ECO:0007669"/>
    <property type="project" value="UniProtKB-UniRule"/>
</dbReference>
<evidence type="ECO:0000256" key="3">
    <source>
        <dbReference type="SAM" id="MobiDB-lite"/>
    </source>
</evidence>
<comment type="caution">
    <text evidence="5">The sequence shown here is derived from an EMBL/GenBank/DDBJ whole genome shotgun (WGS) entry which is preliminary data.</text>
</comment>
<feature type="compositionally biased region" description="Polar residues" evidence="3">
    <location>
        <begin position="156"/>
        <end position="182"/>
    </location>
</feature>
<feature type="compositionally biased region" description="Polar residues" evidence="3">
    <location>
        <begin position="1"/>
        <end position="16"/>
    </location>
</feature>
<evidence type="ECO:0000259" key="4">
    <source>
        <dbReference type="PROSITE" id="PS50961"/>
    </source>
</evidence>
<dbReference type="PROSITE" id="PS50961">
    <property type="entry name" value="HTH_LA"/>
    <property type="match status" value="1"/>
</dbReference>
<evidence type="ECO:0000256" key="1">
    <source>
        <dbReference type="ARBA" id="ARBA00022884"/>
    </source>
</evidence>
<dbReference type="SMART" id="SM00715">
    <property type="entry name" value="LA"/>
    <property type="match status" value="1"/>
</dbReference>
<feature type="domain" description="HTH La-type RNA-binding" evidence="4">
    <location>
        <begin position="383"/>
        <end position="472"/>
    </location>
</feature>
<dbReference type="InterPro" id="IPR006630">
    <property type="entry name" value="La_HTH"/>
</dbReference>
<gene>
    <name evidence="5" type="ORF">ILEXP_LOCUS45530</name>
</gene>
<feature type="region of interest" description="Disordered" evidence="3">
    <location>
        <begin position="242"/>
        <end position="273"/>
    </location>
</feature>
<dbReference type="SUPFAM" id="SSF46785">
    <property type="entry name" value="Winged helix' DNA-binding domain"/>
    <property type="match status" value="1"/>
</dbReference>
<dbReference type="InterPro" id="IPR036390">
    <property type="entry name" value="WH_DNA-bd_sf"/>
</dbReference>
<feature type="region of interest" description="Disordered" evidence="3">
    <location>
        <begin position="1"/>
        <end position="114"/>
    </location>
</feature>
<accession>A0ABC8U1S4</accession>
<feature type="compositionally biased region" description="Low complexity" evidence="3">
    <location>
        <begin position="134"/>
        <end position="148"/>
    </location>
</feature>
<dbReference type="PANTHER" id="PTHR22792:SF155">
    <property type="entry name" value="LA-RELATED PROTEIN 1C-LIKE"/>
    <property type="match status" value="1"/>
</dbReference>
<keyword evidence="6" id="KW-1185">Reference proteome</keyword>
<evidence type="ECO:0000313" key="5">
    <source>
        <dbReference type="EMBL" id="CAK9175719.1"/>
    </source>
</evidence>
<feature type="compositionally biased region" description="Pro residues" evidence="3">
    <location>
        <begin position="211"/>
        <end position="222"/>
    </location>
</feature>
<feature type="region of interest" description="Disordered" evidence="3">
    <location>
        <begin position="126"/>
        <end position="223"/>
    </location>
</feature>
<dbReference type="InterPro" id="IPR045180">
    <property type="entry name" value="La_dom_prot"/>
</dbReference>
<name>A0ABC8U1S4_9AQUA</name>
<dbReference type="PANTHER" id="PTHR22792">
    <property type="entry name" value="LUPUS LA PROTEIN-RELATED"/>
    <property type="match status" value="1"/>
</dbReference>
<feature type="compositionally biased region" description="Low complexity" evidence="3">
    <location>
        <begin position="52"/>
        <end position="70"/>
    </location>
</feature>
<reference evidence="5 6" key="1">
    <citation type="submission" date="2024-02" db="EMBL/GenBank/DDBJ databases">
        <authorList>
            <person name="Vignale AGUSTIN F."/>
            <person name="Sosa J E."/>
            <person name="Modenutti C."/>
        </authorList>
    </citation>
    <scope>NUCLEOTIDE SEQUENCE [LARGE SCALE GENOMIC DNA]</scope>
</reference>